<dbReference type="Proteomes" id="UP000244248">
    <property type="component" value="Unassembled WGS sequence"/>
</dbReference>
<name>A0A2T5MB86_9GAMM</name>
<feature type="transmembrane region" description="Helical" evidence="1">
    <location>
        <begin position="100"/>
        <end position="121"/>
    </location>
</feature>
<dbReference type="RefSeq" id="WP_107941729.1">
    <property type="nucleotide sequence ID" value="NZ_QANS01000009.1"/>
</dbReference>
<keyword evidence="5" id="KW-1185">Reference proteome</keyword>
<evidence type="ECO:0008006" key="6">
    <source>
        <dbReference type="Google" id="ProtNLM"/>
    </source>
</evidence>
<dbReference type="Gene3D" id="2.60.120.1440">
    <property type="match status" value="1"/>
</dbReference>
<evidence type="ECO:0000259" key="2">
    <source>
        <dbReference type="Pfam" id="PF04773"/>
    </source>
</evidence>
<feature type="domain" description="FecR protein" evidence="2">
    <location>
        <begin position="128"/>
        <end position="217"/>
    </location>
</feature>
<evidence type="ECO:0000313" key="5">
    <source>
        <dbReference type="Proteomes" id="UP000244248"/>
    </source>
</evidence>
<sequence length="354" mass="39199">MNKITSTTRIIPPATREAANWFARLRADDVSEQDRMRFDEWLDKDTANRKAYAEFERFWSTTGSYARDPMVAEATHSAVADIPAPRFINEVAPVKPKRTMIFAIAASICITTIGVATLVFWPNTNSSYQTAIGEQRAISLPDGSRVTLNTDSLIRINYTDTVRTIRLERGQAYFRVAKEHRPFAVETKNRIVYAIGTAFDVYQDKADVVVTVAEGTVLVTDPGALTNAKPAESSGKFVRASQRLLIANGHSVTSTTVETAPMDRSIAWLSGKLVFNDEGLMQAVAEVNRYSKRHIIIGDQQLKALRVSGVFPVGEPAEFVDSMSKYFALYAEPDADGNIVLYPQAKMKSLETSS</sequence>
<dbReference type="InterPro" id="IPR012373">
    <property type="entry name" value="Ferrdict_sens_TM"/>
</dbReference>
<evidence type="ECO:0000256" key="1">
    <source>
        <dbReference type="SAM" id="Phobius"/>
    </source>
</evidence>
<organism evidence="4 5">
    <name type="scientific">Stenotrophobium rhamnosiphilum</name>
    <dbReference type="NCBI Taxonomy" id="2029166"/>
    <lineage>
        <taxon>Bacteria</taxon>
        <taxon>Pseudomonadati</taxon>
        <taxon>Pseudomonadota</taxon>
        <taxon>Gammaproteobacteria</taxon>
        <taxon>Nevskiales</taxon>
        <taxon>Nevskiaceae</taxon>
        <taxon>Stenotrophobium</taxon>
    </lineage>
</organism>
<accession>A0A2T5MB86</accession>
<dbReference type="InterPro" id="IPR032623">
    <property type="entry name" value="FecR_N"/>
</dbReference>
<gene>
    <name evidence="4" type="ORF">CJD38_17700</name>
</gene>
<dbReference type="Pfam" id="PF16220">
    <property type="entry name" value="DUF4880"/>
    <property type="match status" value="1"/>
</dbReference>
<protein>
    <recommendedName>
        <fullName evidence="6">FecR protein domain-containing protein</fullName>
    </recommendedName>
</protein>
<dbReference type="GO" id="GO:0016989">
    <property type="term" value="F:sigma factor antagonist activity"/>
    <property type="evidence" value="ECO:0007669"/>
    <property type="project" value="TreeGrafter"/>
</dbReference>
<keyword evidence="1" id="KW-0472">Membrane</keyword>
<dbReference type="Gene3D" id="3.55.50.30">
    <property type="match status" value="1"/>
</dbReference>
<dbReference type="PANTHER" id="PTHR30273:SF2">
    <property type="entry name" value="PROTEIN FECR"/>
    <property type="match status" value="1"/>
</dbReference>
<dbReference type="InterPro" id="IPR006860">
    <property type="entry name" value="FecR"/>
</dbReference>
<feature type="domain" description="FecR N-terminal" evidence="3">
    <location>
        <begin position="16"/>
        <end position="57"/>
    </location>
</feature>
<comment type="caution">
    <text evidence="4">The sequence shown here is derived from an EMBL/GenBank/DDBJ whole genome shotgun (WGS) entry which is preliminary data.</text>
</comment>
<evidence type="ECO:0000259" key="3">
    <source>
        <dbReference type="Pfam" id="PF16220"/>
    </source>
</evidence>
<evidence type="ECO:0000313" key="4">
    <source>
        <dbReference type="EMBL" id="PTU28269.1"/>
    </source>
</evidence>
<keyword evidence="1" id="KW-0812">Transmembrane</keyword>
<proteinExistence type="predicted"/>
<dbReference type="EMBL" id="QANS01000009">
    <property type="protein sequence ID" value="PTU28269.1"/>
    <property type="molecule type" value="Genomic_DNA"/>
</dbReference>
<reference evidence="4 5" key="1">
    <citation type="submission" date="2018-04" db="EMBL/GenBank/DDBJ databases">
        <title>Novel species isolated from glacier.</title>
        <authorList>
            <person name="Liu Q."/>
            <person name="Xin Y.-H."/>
        </authorList>
    </citation>
    <scope>NUCLEOTIDE SEQUENCE [LARGE SCALE GENOMIC DNA]</scope>
    <source>
        <strain evidence="4 5">GT1R17</strain>
    </source>
</reference>
<keyword evidence="1" id="KW-1133">Transmembrane helix</keyword>
<dbReference type="AlphaFoldDB" id="A0A2T5MB86"/>
<dbReference type="Pfam" id="PF04773">
    <property type="entry name" value="FecR"/>
    <property type="match status" value="1"/>
</dbReference>
<dbReference type="PANTHER" id="PTHR30273">
    <property type="entry name" value="PERIPLASMIC SIGNAL SENSOR AND SIGMA FACTOR ACTIVATOR FECR-RELATED"/>
    <property type="match status" value="1"/>
</dbReference>
<dbReference type="PIRSF" id="PIRSF018266">
    <property type="entry name" value="FecR"/>
    <property type="match status" value="1"/>
</dbReference>
<dbReference type="OrthoDB" id="9771237at2"/>